<evidence type="ECO:0000313" key="2">
    <source>
        <dbReference type="EMBL" id="PNG99518.1"/>
    </source>
</evidence>
<keyword evidence="3" id="KW-1185">Reference proteome</keyword>
<gene>
    <name evidence="2" type="ORF">TSOC_014700</name>
</gene>
<evidence type="ECO:0000313" key="3">
    <source>
        <dbReference type="Proteomes" id="UP000236333"/>
    </source>
</evidence>
<dbReference type="Proteomes" id="UP000236333">
    <property type="component" value="Unassembled WGS sequence"/>
</dbReference>
<protein>
    <submittedName>
        <fullName evidence="2">Uncharacterized protein</fullName>
    </submittedName>
</protein>
<name>A0A2J7ZGX6_9CHLO</name>
<dbReference type="OrthoDB" id="557170at2759"/>
<accession>A0A2J7ZGX6</accession>
<dbReference type="AlphaFoldDB" id="A0A2J7ZGX6"/>
<comment type="caution">
    <text evidence="2">The sequence shown here is derived from an EMBL/GenBank/DDBJ whole genome shotgun (WGS) entry which is preliminary data.</text>
</comment>
<feature type="region of interest" description="Disordered" evidence="1">
    <location>
        <begin position="88"/>
        <end position="142"/>
    </location>
</feature>
<sequence>MCCWPESDSHPPATAPTRVVTPRGAFEALLHQLMMRFRLGCWPLEVNRPETGVAREHRVCTRCQQGVVEDERHVLLECPEYDAERTALQPEDLRSGKSASIGPPGLALSRSTPGGHSGGPSWRGMTMLKGHRGTSPASSQQRCCITAAVVDPS</sequence>
<reference evidence="2 3" key="1">
    <citation type="journal article" date="2017" name="Mol. Biol. Evol.">
        <title>The 4-celled Tetrabaena socialis nuclear genome reveals the essential components for genetic control of cell number at the origin of multicellularity in the volvocine lineage.</title>
        <authorList>
            <person name="Featherston J."/>
            <person name="Arakaki Y."/>
            <person name="Hanschen E.R."/>
            <person name="Ferris P.J."/>
            <person name="Michod R.E."/>
            <person name="Olson B.J.S.C."/>
            <person name="Nozaki H."/>
            <person name="Durand P.M."/>
        </authorList>
    </citation>
    <scope>NUCLEOTIDE SEQUENCE [LARGE SCALE GENOMIC DNA]</scope>
    <source>
        <strain evidence="2 3">NIES-571</strain>
    </source>
</reference>
<evidence type="ECO:0000256" key="1">
    <source>
        <dbReference type="SAM" id="MobiDB-lite"/>
    </source>
</evidence>
<proteinExistence type="predicted"/>
<organism evidence="2 3">
    <name type="scientific">Tetrabaena socialis</name>
    <dbReference type="NCBI Taxonomy" id="47790"/>
    <lineage>
        <taxon>Eukaryota</taxon>
        <taxon>Viridiplantae</taxon>
        <taxon>Chlorophyta</taxon>
        <taxon>core chlorophytes</taxon>
        <taxon>Chlorophyceae</taxon>
        <taxon>CS clade</taxon>
        <taxon>Chlamydomonadales</taxon>
        <taxon>Tetrabaenaceae</taxon>
        <taxon>Tetrabaena</taxon>
    </lineage>
</organism>
<dbReference type="EMBL" id="PGGS01002702">
    <property type="protein sequence ID" value="PNG99518.1"/>
    <property type="molecule type" value="Genomic_DNA"/>
</dbReference>